<dbReference type="RefSeq" id="WP_190298192.1">
    <property type="nucleotide sequence ID" value="NZ_CP061172.1"/>
</dbReference>
<dbReference type="AlphaFoldDB" id="A0A7H0Y878"/>
<dbReference type="Proteomes" id="UP000516384">
    <property type="component" value="Chromosome"/>
</dbReference>
<protein>
    <submittedName>
        <fullName evidence="1">Uncharacterized protein</fullName>
    </submittedName>
</protein>
<sequence>MAKETTGAIVNEQPPTQEDMIQEWKRKISKGEYPFIHVTKHSAQSEER</sequence>
<accession>A0A7H0Y878</accession>
<dbReference type="EMBL" id="CP061172">
    <property type="protein sequence ID" value="QNR67286.1"/>
    <property type="molecule type" value="Genomic_DNA"/>
</dbReference>
<organism evidence="1 2">
    <name type="scientific">Paenibacillus peoriae</name>
    <dbReference type="NCBI Taxonomy" id="59893"/>
    <lineage>
        <taxon>Bacteria</taxon>
        <taxon>Bacillati</taxon>
        <taxon>Bacillota</taxon>
        <taxon>Bacilli</taxon>
        <taxon>Bacillales</taxon>
        <taxon>Paenibacillaceae</taxon>
        <taxon>Paenibacillus</taxon>
    </lineage>
</organism>
<evidence type="ECO:0000313" key="2">
    <source>
        <dbReference type="Proteomes" id="UP000516384"/>
    </source>
</evidence>
<gene>
    <name evidence="1" type="ORF">IAQ67_26645</name>
</gene>
<proteinExistence type="predicted"/>
<name>A0A7H0Y878_9BACL</name>
<reference evidence="1 2" key="1">
    <citation type="submission" date="2020-09" db="EMBL/GenBank/DDBJ databases">
        <title>Characterization of Paenibacillus peoriae strain ZF390 with broad-spectrum antimicrobial activity as a potential biocontrol agent.</title>
        <authorList>
            <person name="Li L."/>
            <person name="Zhao Y."/>
            <person name="Li B."/>
            <person name="Xie X."/>
        </authorList>
    </citation>
    <scope>NUCLEOTIDE SEQUENCE [LARGE SCALE GENOMIC DNA]</scope>
    <source>
        <strain evidence="1 2">ZF390</strain>
    </source>
</reference>
<evidence type="ECO:0000313" key="1">
    <source>
        <dbReference type="EMBL" id="QNR67286.1"/>
    </source>
</evidence>